<feature type="compositionally biased region" description="Basic residues" evidence="1">
    <location>
        <begin position="154"/>
        <end position="165"/>
    </location>
</feature>
<evidence type="ECO:0000256" key="1">
    <source>
        <dbReference type="SAM" id="MobiDB-lite"/>
    </source>
</evidence>
<feature type="compositionally biased region" description="Polar residues" evidence="1">
    <location>
        <begin position="449"/>
        <end position="459"/>
    </location>
</feature>
<feature type="non-terminal residue" evidence="2">
    <location>
        <position position="496"/>
    </location>
</feature>
<dbReference type="EMBL" id="JBEDNZ010000001">
    <property type="protein sequence ID" value="KAL0851714.1"/>
    <property type="molecule type" value="Genomic_DNA"/>
</dbReference>
<protein>
    <submittedName>
        <fullName evidence="2">Uncharacterized protein</fullName>
    </submittedName>
</protein>
<feature type="compositionally biased region" description="Basic and acidic residues" evidence="1">
    <location>
        <begin position="353"/>
        <end position="362"/>
    </location>
</feature>
<feature type="region of interest" description="Disordered" evidence="1">
    <location>
        <begin position="90"/>
        <end position="189"/>
    </location>
</feature>
<organism evidence="2 3">
    <name type="scientific">Loxostege sticticalis</name>
    <name type="common">Beet webworm moth</name>
    <dbReference type="NCBI Taxonomy" id="481309"/>
    <lineage>
        <taxon>Eukaryota</taxon>
        <taxon>Metazoa</taxon>
        <taxon>Ecdysozoa</taxon>
        <taxon>Arthropoda</taxon>
        <taxon>Hexapoda</taxon>
        <taxon>Insecta</taxon>
        <taxon>Pterygota</taxon>
        <taxon>Neoptera</taxon>
        <taxon>Endopterygota</taxon>
        <taxon>Lepidoptera</taxon>
        <taxon>Glossata</taxon>
        <taxon>Ditrysia</taxon>
        <taxon>Pyraloidea</taxon>
        <taxon>Crambidae</taxon>
        <taxon>Pyraustinae</taxon>
        <taxon>Loxostege</taxon>
    </lineage>
</organism>
<feature type="compositionally biased region" description="Polar residues" evidence="1">
    <location>
        <begin position="466"/>
        <end position="475"/>
    </location>
</feature>
<feature type="compositionally biased region" description="Low complexity" evidence="1">
    <location>
        <begin position="389"/>
        <end position="399"/>
    </location>
</feature>
<feature type="compositionally biased region" description="Polar residues" evidence="1">
    <location>
        <begin position="131"/>
        <end position="140"/>
    </location>
</feature>
<feature type="compositionally biased region" description="Polar residues" evidence="1">
    <location>
        <begin position="98"/>
        <end position="113"/>
    </location>
</feature>
<feature type="compositionally biased region" description="Polar residues" evidence="1">
    <location>
        <begin position="268"/>
        <end position="285"/>
    </location>
</feature>
<evidence type="ECO:0000313" key="2">
    <source>
        <dbReference type="EMBL" id="KAL0851714.1"/>
    </source>
</evidence>
<reference evidence="2 3" key="1">
    <citation type="submission" date="2024-06" db="EMBL/GenBank/DDBJ databases">
        <title>A chromosome-level genome assembly of beet webworm, Loxostege sticticalis.</title>
        <authorList>
            <person name="Zhang Y."/>
        </authorList>
    </citation>
    <scope>NUCLEOTIDE SEQUENCE [LARGE SCALE GENOMIC DNA]</scope>
    <source>
        <strain evidence="2">AQ028</strain>
        <tissue evidence="2">Male pupae</tissue>
    </source>
</reference>
<feature type="compositionally biased region" description="Low complexity" evidence="1">
    <location>
        <begin position="363"/>
        <end position="372"/>
    </location>
</feature>
<accession>A0ABD0TQU1</accession>
<evidence type="ECO:0000313" key="3">
    <source>
        <dbReference type="Proteomes" id="UP001549921"/>
    </source>
</evidence>
<dbReference type="Proteomes" id="UP001549921">
    <property type="component" value="Unassembled WGS sequence"/>
</dbReference>
<feature type="compositionally biased region" description="Polar residues" evidence="1">
    <location>
        <begin position="343"/>
        <end position="352"/>
    </location>
</feature>
<sequence length="496" mass="54583">MKLLNANTQTLKVHAQRKFAQGAFIPPSASAAVERRVDVTPSKDDNKNVYFNRMSAVSLLDIVAFQNMHSHTEPVVLLERLEEFQESMSQPVPEVNGGFTSPVKNTTNGNANHSKSKPAKPLRFIRPKRTALNQRAQRPQSMHLRSRLGSSFKPKSRAVKKKCRQKPSVAARALRRRRVPSPAESYDLDDDKPLTYIAQVLRRTVALRSDRSLRKRRGEELASTSKRRARVPIPTRPPKPPKPSVQAATSKANHAGSDSDDADAGATNGPTKPKQSNGPKSTPNGSHDFKVNEGAGTSKQSDTSTRREVGNRTTPRPKEHVTSSHAHPPSHNNDLVVSSSSSDRQTVQNQEMSSERTRDQQMRAEPVAAVRPARPERIMGTAAERGMQRRQAIAARQQQLAEGSHMSRRTAARRIAHTDGHNRAPSPQRPESESEPEPGPSKVRRKKQSSPGESPTSSPRQDKESQSQAASQPQTDPEPESGPPKVQKKKPATSTG</sequence>
<feature type="compositionally biased region" description="Basic and acidic residues" evidence="1">
    <location>
        <begin position="304"/>
        <end position="322"/>
    </location>
</feature>
<feature type="region of interest" description="Disordered" evidence="1">
    <location>
        <begin position="214"/>
        <end position="496"/>
    </location>
</feature>
<gene>
    <name evidence="2" type="ORF">ABMA28_000036</name>
</gene>
<comment type="caution">
    <text evidence="2">The sequence shown here is derived from an EMBL/GenBank/DDBJ whole genome shotgun (WGS) entry which is preliminary data.</text>
</comment>
<feature type="compositionally biased region" description="Basic residues" evidence="1">
    <location>
        <begin position="114"/>
        <end position="129"/>
    </location>
</feature>
<feature type="compositionally biased region" description="Pro residues" evidence="1">
    <location>
        <begin position="234"/>
        <end position="243"/>
    </location>
</feature>
<dbReference type="AlphaFoldDB" id="A0ABD0TQU1"/>
<name>A0ABD0TQU1_LOXSC</name>
<feature type="compositionally biased region" description="Basic residues" evidence="1">
    <location>
        <begin position="406"/>
        <end position="415"/>
    </location>
</feature>
<feature type="compositionally biased region" description="Basic residues" evidence="1">
    <location>
        <begin position="486"/>
        <end position="496"/>
    </location>
</feature>
<proteinExistence type="predicted"/>